<dbReference type="AlphaFoldDB" id="A0A0G0U5N1"/>
<sequence>MSAEHQHQEKWLGLRFVRIEDLLLSDIQEYLAEWRLEVVRMKDVFPEGFEPFTITLPSRDSNYTGGGLVRHIPVTLGAGVKGTPEEIISWDFSRLVACGNRFKLSVLQPSKALNLHIFTTYPNNWDRYNDMAIGMRDLEWAELDSKNREMTLRSRDASYKIESNGRHIFTHRGIPMESAFNP</sequence>
<dbReference type="Proteomes" id="UP000034601">
    <property type="component" value="Unassembled WGS sequence"/>
</dbReference>
<name>A0A0G0U5N1_9BACT</name>
<protein>
    <submittedName>
        <fullName evidence="1">Uncharacterized protein</fullName>
    </submittedName>
</protein>
<comment type="caution">
    <text evidence="1">The sequence shown here is derived from an EMBL/GenBank/DDBJ whole genome shotgun (WGS) entry which is preliminary data.</text>
</comment>
<accession>A0A0G0U5N1</accession>
<proteinExistence type="predicted"/>
<gene>
    <name evidence="1" type="ORF">UU29_C0012G0034</name>
</gene>
<evidence type="ECO:0000313" key="1">
    <source>
        <dbReference type="EMBL" id="KKR82496.1"/>
    </source>
</evidence>
<reference evidence="1 2" key="1">
    <citation type="journal article" date="2015" name="Nature">
        <title>rRNA introns, odd ribosomes, and small enigmatic genomes across a large radiation of phyla.</title>
        <authorList>
            <person name="Brown C.T."/>
            <person name="Hug L.A."/>
            <person name="Thomas B.C."/>
            <person name="Sharon I."/>
            <person name="Castelle C.J."/>
            <person name="Singh A."/>
            <person name="Wilkins M.J."/>
            <person name="Williams K.H."/>
            <person name="Banfield J.F."/>
        </authorList>
    </citation>
    <scope>NUCLEOTIDE SEQUENCE [LARGE SCALE GENOMIC DNA]</scope>
</reference>
<evidence type="ECO:0000313" key="2">
    <source>
        <dbReference type="Proteomes" id="UP000034601"/>
    </source>
</evidence>
<organism evidence="1 2">
    <name type="scientific">Candidatus Daviesbacteria bacterium GW2011_GWA2_40_9</name>
    <dbReference type="NCBI Taxonomy" id="1618424"/>
    <lineage>
        <taxon>Bacteria</taxon>
        <taxon>Candidatus Daviesiibacteriota</taxon>
    </lineage>
</organism>
<dbReference type="EMBL" id="LCAB01000012">
    <property type="protein sequence ID" value="KKR82496.1"/>
    <property type="molecule type" value="Genomic_DNA"/>
</dbReference>